<gene>
    <name evidence="8" type="ORF">FSP39_004892</name>
</gene>
<evidence type="ECO:0000256" key="3">
    <source>
        <dbReference type="ARBA" id="ARBA00022448"/>
    </source>
</evidence>
<dbReference type="EMBL" id="VSWD01000009">
    <property type="protein sequence ID" value="KAK3092607.1"/>
    <property type="molecule type" value="Genomic_DNA"/>
</dbReference>
<feature type="transmembrane region" description="Helical" evidence="7">
    <location>
        <begin position="209"/>
        <end position="230"/>
    </location>
</feature>
<feature type="transmembrane region" description="Helical" evidence="7">
    <location>
        <begin position="114"/>
        <end position="132"/>
    </location>
</feature>
<evidence type="ECO:0000313" key="8">
    <source>
        <dbReference type="EMBL" id="KAK3092607.1"/>
    </source>
</evidence>
<comment type="similarity">
    <text evidence="2">Belongs to the CRT-like transporter family.</text>
</comment>
<feature type="transmembrane region" description="Helical" evidence="7">
    <location>
        <begin position="251"/>
        <end position="273"/>
    </location>
</feature>
<feature type="transmembrane region" description="Helical" evidence="7">
    <location>
        <begin position="172"/>
        <end position="189"/>
    </location>
</feature>
<accession>A0AA89BYP7</accession>
<feature type="transmembrane region" description="Helical" evidence="7">
    <location>
        <begin position="12"/>
        <end position="36"/>
    </location>
</feature>
<sequence length="366" mass="40413">MTEPAQTARFRLLTIGISTVVVLTLSTSTITTPLWLDSISAGDADGQNGTNSTGITNSSSSNSTALTHRLDNFTIVFLVNVIYFIISGAVLLVLTLCVKGTIPASNHKYPKSQFMLIGFSDAVSSIFFVYAADGSRTAPYLQSLVTNFAIPVTFIVRFIILRKRPTAWKASFAGLVLCAEFIALVPSIFPSLESNSSKKDDGGATGIAGVLWPLCYFIGYIPQAIVIVVLEKSTKAKVTSSNEKDLRDEELHPAYLLFWTYLFCLLSVVLLFWTNIIPGFGNTSSIDEFWEVSFRSSVVSSNREHSLSVNDGDRKRLLMYSTESYQSIDASNPNINDTMFEYQTQDFQPVEPYYLDSSINSNDSFR</sequence>
<organism evidence="8 9">
    <name type="scientific">Pinctada imbricata</name>
    <name type="common">Atlantic pearl-oyster</name>
    <name type="synonym">Pinctada martensii</name>
    <dbReference type="NCBI Taxonomy" id="66713"/>
    <lineage>
        <taxon>Eukaryota</taxon>
        <taxon>Metazoa</taxon>
        <taxon>Spiralia</taxon>
        <taxon>Lophotrochozoa</taxon>
        <taxon>Mollusca</taxon>
        <taxon>Bivalvia</taxon>
        <taxon>Autobranchia</taxon>
        <taxon>Pteriomorphia</taxon>
        <taxon>Pterioida</taxon>
        <taxon>Pterioidea</taxon>
        <taxon>Pteriidae</taxon>
        <taxon>Pinctada</taxon>
    </lineage>
</organism>
<comment type="subcellular location">
    <subcellularLocation>
        <location evidence="1">Membrane</location>
        <topology evidence="1">Multi-pass membrane protein</topology>
    </subcellularLocation>
</comment>
<feature type="transmembrane region" description="Helical" evidence="7">
    <location>
        <begin position="138"/>
        <end position="160"/>
    </location>
</feature>
<keyword evidence="5 7" id="KW-1133">Transmembrane helix</keyword>
<reference evidence="8" key="1">
    <citation type="submission" date="2019-08" db="EMBL/GenBank/DDBJ databases">
        <title>The improved chromosome-level genome for the pearl oyster Pinctada fucata martensii using PacBio sequencing and Hi-C.</title>
        <authorList>
            <person name="Zheng Z."/>
        </authorList>
    </citation>
    <scope>NUCLEOTIDE SEQUENCE</scope>
    <source>
        <strain evidence="8">ZZ-2019</strain>
        <tissue evidence="8">Adductor muscle</tissue>
    </source>
</reference>
<evidence type="ECO:0000256" key="7">
    <source>
        <dbReference type="SAM" id="Phobius"/>
    </source>
</evidence>
<evidence type="ECO:0000256" key="1">
    <source>
        <dbReference type="ARBA" id="ARBA00004141"/>
    </source>
</evidence>
<feature type="transmembrane region" description="Helical" evidence="7">
    <location>
        <begin position="75"/>
        <end position="102"/>
    </location>
</feature>
<dbReference type="AlphaFoldDB" id="A0AA89BYP7"/>
<dbReference type="Proteomes" id="UP001186944">
    <property type="component" value="Unassembled WGS sequence"/>
</dbReference>
<evidence type="ECO:0000256" key="5">
    <source>
        <dbReference type="ARBA" id="ARBA00022989"/>
    </source>
</evidence>
<keyword evidence="6 7" id="KW-0472">Membrane</keyword>
<keyword evidence="9" id="KW-1185">Reference proteome</keyword>
<name>A0AA89BYP7_PINIB</name>
<proteinExistence type="inferred from homology"/>
<dbReference type="InterPro" id="IPR013936">
    <property type="entry name" value="CRT-like"/>
</dbReference>
<keyword evidence="4 7" id="KW-0812">Transmembrane</keyword>
<dbReference type="PANTHER" id="PTHR31326">
    <property type="entry name" value="PROTEIN CLT2, CHLOROPLASTIC"/>
    <property type="match status" value="1"/>
</dbReference>
<keyword evidence="3" id="KW-0813">Transport</keyword>
<evidence type="ECO:0000256" key="6">
    <source>
        <dbReference type="ARBA" id="ARBA00023136"/>
    </source>
</evidence>
<evidence type="ECO:0000256" key="2">
    <source>
        <dbReference type="ARBA" id="ARBA00006690"/>
    </source>
</evidence>
<evidence type="ECO:0000313" key="9">
    <source>
        <dbReference type="Proteomes" id="UP001186944"/>
    </source>
</evidence>
<dbReference type="PANTHER" id="PTHR31326:SF1">
    <property type="entry name" value="PROTEIN CLT2, CHLOROPLASTIC"/>
    <property type="match status" value="1"/>
</dbReference>
<protein>
    <submittedName>
        <fullName evidence="8">Uncharacterized protein</fullName>
    </submittedName>
</protein>
<dbReference type="GO" id="GO:0016020">
    <property type="term" value="C:membrane"/>
    <property type="evidence" value="ECO:0007669"/>
    <property type="project" value="UniProtKB-SubCell"/>
</dbReference>
<comment type="caution">
    <text evidence="8">The sequence shown here is derived from an EMBL/GenBank/DDBJ whole genome shotgun (WGS) entry which is preliminary data.</text>
</comment>
<evidence type="ECO:0000256" key="4">
    <source>
        <dbReference type="ARBA" id="ARBA00022692"/>
    </source>
</evidence>
<dbReference type="Pfam" id="PF08627">
    <property type="entry name" value="CRT-like"/>
    <property type="match status" value="1"/>
</dbReference>